<proteinExistence type="predicted"/>
<dbReference type="EMBL" id="VSRR010140329">
    <property type="protein sequence ID" value="MPD04288.1"/>
    <property type="molecule type" value="Genomic_DNA"/>
</dbReference>
<reference evidence="2 3" key="1">
    <citation type="submission" date="2019-05" db="EMBL/GenBank/DDBJ databases">
        <title>Another draft genome of Portunus trituberculatus and its Hox gene families provides insights of decapod evolution.</title>
        <authorList>
            <person name="Jeong J.-H."/>
            <person name="Song I."/>
            <person name="Kim S."/>
            <person name="Choi T."/>
            <person name="Kim D."/>
            <person name="Ryu S."/>
            <person name="Kim W."/>
        </authorList>
    </citation>
    <scope>NUCLEOTIDE SEQUENCE [LARGE SCALE GENOMIC DNA]</scope>
    <source>
        <tissue evidence="2">Muscle</tissue>
    </source>
</reference>
<evidence type="ECO:0000313" key="2">
    <source>
        <dbReference type="EMBL" id="MPD04288.1"/>
    </source>
</evidence>
<dbReference type="Proteomes" id="UP000324222">
    <property type="component" value="Unassembled WGS sequence"/>
</dbReference>
<comment type="caution">
    <text evidence="2">The sequence shown here is derived from an EMBL/GenBank/DDBJ whole genome shotgun (WGS) entry which is preliminary data.</text>
</comment>
<feature type="compositionally biased region" description="Polar residues" evidence="1">
    <location>
        <begin position="1"/>
        <end position="19"/>
    </location>
</feature>
<protein>
    <submittedName>
        <fullName evidence="2">Uncharacterized protein</fullName>
    </submittedName>
</protein>
<name>A0A5B7KG78_PORTR</name>
<accession>A0A5B7KG78</accession>
<keyword evidence="3" id="KW-1185">Reference proteome</keyword>
<gene>
    <name evidence="2" type="ORF">E2C01_099967</name>
</gene>
<evidence type="ECO:0000313" key="3">
    <source>
        <dbReference type="Proteomes" id="UP000324222"/>
    </source>
</evidence>
<dbReference type="AlphaFoldDB" id="A0A5B7KG78"/>
<feature type="region of interest" description="Disordered" evidence="1">
    <location>
        <begin position="1"/>
        <end position="23"/>
    </location>
</feature>
<dbReference type="PROSITE" id="PS51257">
    <property type="entry name" value="PROKAR_LIPOPROTEIN"/>
    <property type="match status" value="1"/>
</dbReference>
<sequence length="64" mass="7080">MREQKASVSTVHHGTTSPPIQRPGCCSHNWSAAACGFSHHRGLTNHTIHCLHQRVLPPSTQQQM</sequence>
<evidence type="ECO:0000256" key="1">
    <source>
        <dbReference type="SAM" id="MobiDB-lite"/>
    </source>
</evidence>
<organism evidence="2 3">
    <name type="scientific">Portunus trituberculatus</name>
    <name type="common">Swimming crab</name>
    <name type="synonym">Neptunus trituberculatus</name>
    <dbReference type="NCBI Taxonomy" id="210409"/>
    <lineage>
        <taxon>Eukaryota</taxon>
        <taxon>Metazoa</taxon>
        <taxon>Ecdysozoa</taxon>
        <taxon>Arthropoda</taxon>
        <taxon>Crustacea</taxon>
        <taxon>Multicrustacea</taxon>
        <taxon>Malacostraca</taxon>
        <taxon>Eumalacostraca</taxon>
        <taxon>Eucarida</taxon>
        <taxon>Decapoda</taxon>
        <taxon>Pleocyemata</taxon>
        <taxon>Brachyura</taxon>
        <taxon>Eubrachyura</taxon>
        <taxon>Portunoidea</taxon>
        <taxon>Portunidae</taxon>
        <taxon>Portuninae</taxon>
        <taxon>Portunus</taxon>
    </lineage>
</organism>